<evidence type="ECO:0008006" key="3">
    <source>
        <dbReference type="Google" id="ProtNLM"/>
    </source>
</evidence>
<gene>
    <name evidence="1" type="ORF">QO016_001544</name>
</gene>
<comment type="caution">
    <text evidence="1">The sequence shown here is derived from an EMBL/GenBank/DDBJ whole genome shotgun (WGS) entry which is preliminary data.</text>
</comment>
<protein>
    <recommendedName>
        <fullName evidence="3">Adenylate cyclase</fullName>
    </recommendedName>
</protein>
<name>A0ABU0HKK5_9HYPH</name>
<organism evidence="1 2">
    <name type="scientific">Methylobacterium persicinum</name>
    <dbReference type="NCBI Taxonomy" id="374426"/>
    <lineage>
        <taxon>Bacteria</taxon>
        <taxon>Pseudomonadati</taxon>
        <taxon>Pseudomonadota</taxon>
        <taxon>Alphaproteobacteria</taxon>
        <taxon>Hyphomicrobiales</taxon>
        <taxon>Methylobacteriaceae</taxon>
        <taxon>Methylobacterium</taxon>
    </lineage>
</organism>
<evidence type="ECO:0000313" key="2">
    <source>
        <dbReference type="Proteomes" id="UP001236369"/>
    </source>
</evidence>
<keyword evidence="2" id="KW-1185">Reference proteome</keyword>
<reference evidence="1 2" key="1">
    <citation type="submission" date="2023-07" db="EMBL/GenBank/DDBJ databases">
        <title>Genomic Encyclopedia of Type Strains, Phase IV (KMG-IV): sequencing the most valuable type-strain genomes for metagenomic binning, comparative biology and taxonomic classification.</title>
        <authorList>
            <person name="Goeker M."/>
        </authorList>
    </citation>
    <scope>NUCLEOTIDE SEQUENCE [LARGE SCALE GENOMIC DNA]</scope>
    <source>
        <strain evidence="1 2">DSM 19562</strain>
    </source>
</reference>
<proteinExistence type="predicted"/>
<dbReference type="RefSeq" id="WP_238249665.1">
    <property type="nucleotide sequence ID" value="NZ_BPQX01000033.1"/>
</dbReference>
<dbReference type="Pfam" id="PF11294">
    <property type="entry name" value="DUF3095"/>
    <property type="match status" value="1"/>
</dbReference>
<sequence length="389" mass="41113">MPDPRVISAISFDYTALTPIDRFQDVLDDSRYVPVPDSWWIAVSDVVMSTAAIEGGRYRAVNLAGAAAITAIRNALPDIEIPFAFGGDGASLLIPPDRRATVERALAKTVAWVRDALQLTLRAALIPVSAVRAAGQDLRIARYGASADVAYAMFTGGGLAWAEAAMKAGLNAVAPAEDGSRPDLNGLSCRFEPVASRGNIVLSLIVLPRQGADAKAVRTVLESVLAAIEAGPGMGRPLPDGGPSMRLPWSGLTEDAAAADPVLGSRILRRLLLLGRRAFSYAVFRFGLTVGRFSPRTYSRQLVANADFRKYGDGLRLTVASPPETVERIEALLAAAKAEGLVSYGLHCQDAAVVTCITPSPIRADHLHFVDGAGGGYARAALDIKRAAE</sequence>
<dbReference type="InterPro" id="IPR021445">
    <property type="entry name" value="DUF3095"/>
</dbReference>
<evidence type="ECO:0000313" key="1">
    <source>
        <dbReference type="EMBL" id="MDQ0442061.1"/>
    </source>
</evidence>
<accession>A0ABU0HKK5</accession>
<dbReference type="Proteomes" id="UP001236369">
    <property type="component" value="Unassembled WGS sequence"/>
</dbReference>
<dbReference type="EMBL" id="JAUSVV010000002">
    <property type="protein sequence ID" value="MDQ0442061.1"/>
    <property type="molecule type" value="Genomic_DNA"/>
</dbReference>